<dbReference type="Gene3D" id="3.80.10.10">
    <property type="entry name" value="Ribonuclease Inhibitor"/>
    <property type="match status" value="1"/>
</dbReference>
<evidence type="ECO:0000256" key="2">
    <source>
        <dbReference type="ARBA" id="ARBA00004496"/>
    </source>
</evidence>
<dbReference type="PANTHER" id="PTHR24112:SF66">
    <property type="entry name" value="LEUCINE-RICH REPEAT, ISOFORM F"/>
    <property type="match status" value="1"/>
</dbReference>
<feature type="compositionally biased region" description="Basic and acidic residues" evidence="9">
    <location>
        <begin position="1161"/>
        <end position="1172"/>
    </location>
</feature>
<feature type="compositionally biased region" description="Acidic residues" evidence="9">
    <location>
        <begin position="1409"/>
        <end position="1418"/>
    </location>
</feature>
<evidence type="ECO:0000256" key="5">
    <source>
        <dbReference type="ARBA" id="ARBA00022490"/>
    </source>
</evidence>
<dbReference type="EMBL" id="VCGU01000005">
    <property type="protein sequence ID" value="TRY74733.1"/>
    <property type="molecule type" value="Genomic_DNA"/>
</dbReference>
<dbReference type="OMA" id="KGCEERL"/>
<evidence type="ECO:0000256" key="7">
    <source>
        <dbReference type="ARBA" id="ARBA00022737"/>
    </source>
</evidence>
<dbReference type="PANTHER" id="PTHR24112">
    <property type="entry name" value="LEUCINE-RICH REPEAT, ISOFORM F-RELATED"/>
    <property type="match status" value="1"/>
</dbReference>
<evidence type="ECO:0000313" key="13">
    <source>
        <dbReference type="Proteomes" id="UP000318571"/>
    </source>
</evidence>
<dbReference type="STRING" id="6832.A0A553PAM1"/>
<evidence type="ECO:0000256" key="3">
    <source>
        <dbReference type="ARBA" id="ARBA00007298"/>
    </source>
</evidence>
<dbReference type="SUPFAM" id="SSF52047">
    <property type="entry name" value="RNI-like"/>
    <property type="match status" value="2"/>
</dbReference>
<dbReference type="Proteomes" id="UP000318571">
    <property type="component" value="Chromosome 2"/>
</dbReference>
<dbReference type="Pfam" id="PF16000">
    <property type="entry name" value="CARMIL_C"/>
    <property type="match status" value="1"/>
</dbReference>
<feature type="region of interest" description="Disordered" evidence="9">
    <location>
        <begin position="1050"/>
        <end position="1113"/>
    </location>
</feature>
<dbReference type="Gene3D" id="2.30.29.30">
    <property type="entry name" value="Pleckstrin-homology domain (PH domain)/Phosphotyrosine-binding domain (PTB)"/>
    <property type="match status" value="1"/>
</dbReference>
<keyword evidence="8" id="KW-0472">Membrane</keyword>
<dbReference type="GO" id="GO:0005737">
    <property type="term" value="C:cytoplasm"/>
    <property type="evidence" value="ECO:0007669"/>
    <property type="project" value="UniProtKB-SubCell"/>
</dbReference>
<dbReference type="GO" id="GO:0034315">
    <property type="term" value="P:regulation of Arp2/3 complex-mediated actin nucleation"/>
    <property type="evidence" value="ECO:0007669"/>
    <property type="project" value="TreeGrafter"/>
</dbReference>
<feature type="compositionally biased region" description="Basic residues" evidence="9">
    <location>
        <begin position="933"/>
        <end position="942"/>
    </location>
</feature>
<comment type="similarity">
    <text evidence="3">Belongs to the CARMIL family.</text>
</comment>
<feature type="compositionally biased region" description="Polar residues" evidence="9">
    <location>
        <begin position="905"/>
        <end position="932"/>
    </location>
</feature>
<feature type="compositionally biased region" description="Pro residues" evidence="9">
    <location>
        <begin position="1277"/>
        <end position="1295"/>
    </location>
</feature>
<evidence type="ECO:0000256" key="4">
    <source>
        <dbReference type="ARBA" id="ARBA00022475"/>
    </source>
</evidence>
<dbReference type="GO" id="GO:0016477">
    <property type="term" value="P:cell migration"/>
    <property type="evidence" value="ECO:0007669"/>
    <property type="project" value="TreeGrafter"/>
</dbReference>
<feature type="domain" description="CARMIL pleckstrin homology" evidence="11">
    <location>
        <begin position="24"/>
        <end position="121"/>
    </location>
</feature>
<evidence type="ECO:0000256" key="9">
    <source>
        <dbReference type="SAM" id="MobiDB-lite"/>
    </source>
</evidence>
<dbReference type="Pfam" id="PF13516">
    <property type="entry name" value="LRR_6"/>
    <property type="match status" value="1"/>
</dbReference>
<feature type="compositionally biased region" description="Low complexity" evidence="9">
    <location>
        <begin position="953"/>
        <end position="964"/>
    </location>
</feature>
<reference evidence="12 13" key="1">
    <citation type="journal article" date="2018" name="Nat. Ecol. Evol.">
        <title>Genomic signatures of mitonuclear coevolution across populations of Tigriopus californicus.</title>
        <authorList>
            <person name="Barreto F.S."/>
            <person name="Watson E.T."/>
            <person name="Lima T.G."/>
            <person name="Willett C.S."/>
            <person name="Edmands S."/>
            <person name="Li W."/>
            <person name="Burton R.S."/>
        </authorList>
    </citation>
    <scope>NUCLEOTIDE SEQUENCE [LARGE SCALE GENOMIC DNA]</scope>
    <source>
        <strain evidence="12 13">San Diego</strain>
    </source>
</reference>
<name>A0A553PAM1_TIGCA</name>
<evidence type="ECO:0000259" key="10">
    <source>
        <dbReference type="Pfam" id="PF16000"/>
    </source>
</evidence>
<evidence type="ECO:0000256" key="6">
    <source>
        <dbReference type="ARBA" id="ARBA00022614"/>
    </source>
</evidence>
<dbReference type="InterPro" id="IPR041245">
    <property type="entry name" value="CARMIL_PH"/>
</dbReference>
<gene>
    <name evidence="12" type="ORF">TCAL_01606</name>
</gene>
<accession>A0A553PAM1</accession>
<evidence type="ECO:0000259" key="11">
    <source>
        <dbReference type="Pfam" id="PF17888"/>
    </source>
</evidence>
<dbReference type="InterPro" id="IPR011993">
    <property type="entry name" value="PH-like_dom_sf"/>
</dbReference>
<dbReference type="InterPro" id="IPR001611">
    <property type="entry name" value="Leu-rich_rpt"/>
</dbReference>
<feature type="compositionally biased region" description="Basic and acidic residues" evidence="9">
    <location>
        <begin position="1079"/>
        <end position="1111"/>
    </location>
</feature>
<dbReference type="InterPro" id="IPR051279">
    <property type="entry name" value="PP1-Reg/Actin-Interact_Protein"/>
</dbReference>
<dbReference type="InterPro" id="IPR032675">
    <property type="entry name" value="LRR_dom_sf"/>
</dbReference>
<proteinExistence type="inferred from homology"/>
<keyword evidence="7" id="KW-0677">Repeat</keyword>
<feature type="region of interest" description="Disordered" evidence="9">
    <location>
        <begin position="1138"/>
        <end position="1418"/>
    </location>
</feature>
<comment type="subcellular location">
    <subcellularLocation>
        <location evidence="1">Cell membrane</location>
    </subcellularLocation>
    <subcellularLocation>
        <location evidence="2">Cytoplasm</location>
    </subcellularLocation>
</comment>
<dbReference type="Pfam" id="PF17888">
    <property type="entry name" value="Carm_PH"/>
    <property type="match status" value="1"/>
</dbReference>
<dbReference type="GO" id="GO:0005886">
    <property type="term" value="C:plasma membrane"/>
    <property type="evidence" value="ECO:0007669"/>
    <property type="project" value="UniProtKB-SubCell"/>
</dbReference>
<sequence length="1418" mass="155208">MSRRSLTRDIHESIRLLLGKNVKIVLKAPVKLELKGGDKTENRILVFTSHRLFVMASKVPTKIEHHYHYLEFRQVEVKRPNAVALGFLGDKTYVFRPASDSPSDLEVILSALFTTVRKIFPGVPLSNVLGSVDLRAATSTLQEHLVWKPPDPKLTGPCGGFSTQYACVCDLFAVSFREEVAWDVDTIYFSHDSREMCLQDFEHLDHRDLVCILAALEHNTWFTKLKASMNSSKLSADLCERILQVVKKSPSLQELYLPSIGVRWEFMAKLSQAIQQNPSSALVSLDISCNFLEDKGVNHFSNVLSKSKLGFRHLNLSFCSLTTKSLSPLTQSLVQNIKCTSTLTYLNLAGNSFKEESHSLCSFLAQPNLVAILDLSNTEIPLDSLFGALVRGCTSALTHLNLARNPFSSKKAKEIPSTFKQFFATTLSLQYLNLSHTKFPAEALKNLLLGLACNQVTANVELNLSNNALGGAGAAVIESCIGGVNCVTRLDLSENNIDTEMSGVMHGIARNRSILSLNVCRNMTGVKPKHLSGVMESIVQLIQDEETVLQKLNLSDCKLKSELNNVINALGSNQSLLHLDIAGNLMGDVGARLLAKALQINTRLKIINLDRNAITLQGFMDITYALQSNFALRHIPFPTYDLQPFIKTHPERVDVLVHRMQELLHRNSNPHKFRNTAQAFRLTQGFLLSSTQQVLDRVAAQTQDSVEACKKVTSGHGLDHKSQIAHAEGLVKDAENSKHLLSALHEVSGVANGKEVDVKLQHIVKDLHQFMVSHVQKNLDSMLTCAETQCPNVLASSDSAKEKANEVRRNCQKKCDISEDFVSSLILDQLGQEIHNKVNELNLIIANHISDKVIDGVIEDLGAVSRGLSLDAEGTFKKKRSLTPDVFKIKSSSSILSTSGESQDQESMSLSSDVISQKSESSPLAKPQTSKRQSLHGRKLRPKSIVDAQSKDSSISESINESLNGTNQDESMDGDSVPELPASTVLSHLGKARPRRTKRHAPSRGAVVHNQSVEEGEDIAKFYCSSANNSFSPTSTPCDSPLLEGERLKNTGASSLTSPVTSVPSKKSEFAFKSTSIGESEKRGDNDSSRQTKSDKGHISSLGVHKERERNVSPISKVDSQLISDILKESAEKAKSPLFSPLSSLKNDFPHKTSAKTSTPESERNPPEDVLKRHLNRSGMSGDVIAEMKEKRSSLITKTSLASPEDFSLSKDDASVEGEKPSGPSSLFGQVKLRSATLTGNNNAPSLNNTSPDEDDDKHKGSIIGLRASKFNAPAPCVGPDPNSIPKPKPLPKPRPWSIVGVDRKSGEMKSVLPSISSAMEKEKSLSPKPSPQPIPSKRSSVRDMINSMNKVGGPNDVEQASPEPLARKGSSLPRSGTSADEDGDDRRTPTKAKNSTSDDPRILKLDDDFSYDEVMDV</sequence>
<feature type="compositionally biased region" description="Basic and acidic residues" evidence="9">
    <location>
        <begin position="1397"/>
        <end position="1408"/>
    </location>
</feature>
<dbReference type="InterPro" id="IPR031943">
    <property type="entry name" value="CARMIL_C"/>
</dbReference>
<keyword evidence="13" id="KW-1185">Reference proteome</keyword>
<feature type="compositionally biased region" description="Basic and acidic residues" evidence="9">
    <location>
        <begin position="1208"/>
        <end position="1220"/>
    </location>
</feature>
<feature type="compositionally biased region" description="Low complexity" evidence="9">
    <location>
        <begin position="1054"/>
        <end position="1065"/>
    </location>
</feature>
<evidence type="ECO:0008006" key="14">
    <source>
        <dbReference type="Google" id="ProtNLM"/>
    </source>
</evidence>
<feature type="compositionally biased region" description="Polar residues" evidence="9">
    <location>
        <begin position="1236"/>
        <end position="1251"/>
    </location>
</feature>
<dbReference type="SMART" id="SM00368">
    <property type="entry name" value="LRR_RI"/>
    <property type="match status" value="7"/>
</dbReference>
<dbReference type="OrthoDB" id="18598at2759"/>
<keyword evidence="6" id="KW-0433">Leucine-rich repeat</keyword>
<evidence type="ECO:0000313" key="12">
    <source>
        <dbReference type="EMBL" id="TRY74733.1"/>
    </source>
</evidence>
<organism evidence="12 13">
    <name type="scientific">Tigriopus californicus</name>
    <name type="common">Marine copepod</name>
    <dbReference type="NCBI Taxonomy" id="6832"/>
    <lineage>
        <taxon>Eukaryota</taxon>
        <taxon>Metazoa</taxon>
        <taxon>Ecdysozoa</taxon>
        <taxon>Arthropoda</taxon>
        <taxon>Crustacea</taxon>
        <taxon>Multicrustacea</taxon>
        <taxon>Hexanauplia</taxon>
        <taxon>Copepoda</taxon>
        <taxon>Harpacticoida</taxon>
        <taxon>Harpacticidae</taxon>
        <taxon>Tigriopus</taxon>
    </lineage>
</organism>
<evidence type="ECO:0000256" key="1">
    <source>
        <dbReference type="ARBA" id="ARBA00004236"/>
    </source>
</evidence>
<feature type="compositionally biased region" description="Low complexity" evidence="9">
    <location>
        <begin position="893"/>
        <end position="902"/>
    </location>
</feature>
<comment type="caution">
    <text evidence="12">The sequence shown here is derived from an EMBL/GenBank/DDBJ whole genome shotgun (WGS) entry which is preliminary data.</text>
</comment>
<feature type="compositionally biased region" description="Basic residues" evidence="9">
    <location>
        <begin position="990"/>
        <end position="1002"/>
    </location>
</feature>
<feature type="domain" description="CARMIL C-terminal" evidence="10">
    <location>
        <begin position="786"/>
        <end position="1018"/>
    </location>
</feature>
<evidence type="ECO:0000256" key="8">
    <source>
        <dbReference type="ARBA" id="ARBA00023136"/>
    </source>
</evidence>
<dbReference type="GO" id="GO:0030027">
    <property type="term" value="C:lamellipodium"/>
    <property type="evidence" value="ECO:0007669"/>
    <property type="project" value="TreeGrafter"/>
</dbReference>
<feature type="region of interest" description="Disordered" evidence="9">
    <location>
        <begin position="893"/>
        <end position="1012"/>
    </location>
</feature>
<protein>
    <recommendedName>
        <fullName evidence="14">CARMIL pleckstrin homology domain-containing protein</fullName>
    </recommendedName>
</protein>
<keyword evidence="5" id="KW-0963">Cytoplasm</keyword>
<keyword evidence="4" id="KW-1003">Cell membrane</keyword>